<organism evidence="1">
    <name type="scientific">Trichodesmium erythraeum (strain IMS101)</name>
    <dbReference type="NCBI Taxonomy" id="203124"/>
    <lineage>
        <taxon>Bacteria</taxon>
        <taxon>Bacillati</taxon>
        <taxon>Cyanobacteriota</taxon>
        <taxon>Cyanophyceae</taxon>
        <taxon>Oscillatoriophycideae</taxon>
        <taxon>Oscillatoriales</taxon>
        <taxon>Microcoleaceae</taxon>
        <taxon>Trichodesmium</taxon>
    </lineage>
</organism>
<name>Q10Z58_TRIEI</name>
<dbReference type="eggNOG" id="COG0457">
    <property type="taxonomic scope" value="Bacteria"/>
</dbReference>
<dbReference type="SUPFAM" id="SSF48452">
    <property type="entry name" value="TPR-like"/>
    <property type="match status" value="1"/>
</dbReference>
<dbReference type="HOGENOM" id="CLU_854279_0_0_3"/>
<dbReference type="OrthoDB" id="506531at2"/>
<dbReference type="RefSeq" id="WP_011612811.1">
    <property type="nucleotide sequence ID" value="NC_008312.1"/>
</dbReference>
<reference evidence="1" key="1">
    <citation type="submission" date="2006-06" db="EMBL/GenBank/DDBJ databases">
        <title>Complete sequence of Trichodesmium erythraeum IMS101.</title>
        <authorList>
            <consortium name="US DOE Joint Genome Institute"/>
            <person name="Copeland A."/>
            <person name="Lucas S."/>
            <person name="Lapidus A."/>
            <person name="Barry K."/>
            <person name="Detter J.C."/>
            <person name="Glavina del Rio T."/>
            <person name="Hammon N."/>
            <person name="Israni S."/>
            <person name="Dalin E."/>
            <person name="Tice H."/>
            <person name="Pitluck S."/>
            <person name="Kiss H."/>
            <person name="Munk A.C."/>
            <person name="Brettin T."/>
            <person name="Bruce D."/>
            <person name="Han C."/>
            <person name="Tapia R."/>
            <person name="Gilna P."/>
            <person name="Schmutz J."/>
            <person name="Larimer F."/>
            <person name="Land M."/>
            <person name="Hauser L."/>
            <person name="Kyrpides N."/>
            <person name="Kim E."/>
            <person name="Richardson P."/>
        </authorList>
    </citation>
    <scope>NUCLEOTIDE SEQUENCE [LARGE SCALE GENOMIC DNA]</scope>
    <source>
        <strain evidence="1">IMS101</strain>
    </source>
</reference>
<protein>
    <recommendedName>
        <fullName evidence="2">TPR repeat</fullName>
    </recommendedName>
</protein>
<gene>
    <name evidence="1" type="ordered locus">Tery_3364</name>
</gene>
<dbReference type="EMBL" id="CP000393">
    <property type="protein sequence ID" value="ABG52466.1"/>
    <property type="molecule type" value="Genomic_DNA"/>
</dbReference>
<dbReference type="AlphaFoldDB" id="Q10Z58"/>
<evidence type="ECO:0008006" key="2">
    <source>
        <dbReference type="Google" id="ProtNLM"/>
    </source>
</evidence>
<evidence type="ECO:0000313" key="1">
    <source>
        <dbReference type="EMBL" id="ABG52466.1"/>
    </source>
</evidence>
<dbReference type="Gene3D" id="1.25.40.10">
    <property type="entry name" value="Tetratricopeptide repeat domain"/>
    <property type="match status" value="2"/>
</dbReference>
<dbReference type="InterPro" id="IPR011990">
    <property type="entry name" value="TPR-like_helical_dom_sf"/>
</dbReference>
<dbReference type="KEGG" id="ter:Tery_3364"/>
<sequence length="325" mass="36057">MLQTISDTTVKAALNAIESESVNVLEKIQMLIEMANGLQQKPQNYKQLYDAIYLYQQAIELSGENYTLLQARALVGMATALRTMPGGGVNLLLEAKEAYETALTTLREQAKPEEIAEAEMNLGLVLQGLVPDNLATMQQAIQVSQQALSVFTVDKYPQEYAILQNNIAIAYLSMTLDPEKEGMGQAMAVQSFEGALRAINLIEHPKEYAMLQNNLANALQYLPSLHPIDNNLRALSAYNEALKVRTAKDTPLEYATTISNKANLLYNLPDNPEKPEAGNYHNLLEAKNLYGEAQEIFSRYREMEKASVVLEALAEVEAELLLCKV</sequence>
<proteinExistence type="predicted"/>
<accession>Q10Z58</accession>
<dbReference type="STRING" id="203124.Tery_3364"/>